<dbReference type="GO" id="GO:0016491">
    <property type="term" value="F:oxidoreductase activity"/>
    <property type="evidence" value="ECO:0007669"/>
    <property type="project" value="UniProtKB-KW"/>
</dbReference>
<dbReference type="Proteomes" id="UP000464262">
    <property type="component" value="Chromosome 1"/>
</dbReference>
<keyword evidence="1" id="KW-0560">Oxidoreductase</keyword>
<name>A0A7Z2YE78_9VIBR</name>
<dbReference type="PANTHER" id="PTHR43658:SF8">
    <property type="entry name" value="17-BETA-HYDROXYSTEROID DEHYDROGENASE 14-RELATED"/>
    <property type="match status" value="1"/>
</dbReference>
<dbReference type="InterPro" id="IPR002347">
    <property type="entry name" value="SDR_fam"/>
</dbReference>
<evidence type="ECO:0000256" key="1">
    <source>
        <dbReference type="ARBA" id="ARBA00023002"/>
    </source>
</evidence>
<keyword evidence="3" id="KW-1185">Reference proteome</keyword>
<dbReference type="RefSeq" id="WP_164648711.1">
    <property type="nucleotide sequence ID" value="NZ_CP047475.1"/>
</dbReference>
<dbReference type="InterPro" id="IPR036291">
    <property type="entry name" value="NAD(P)-bd_dom_sf"/>
</dbReference>
<dbReference type="SUPFAM" id="SSF51735">
    <property type="entry name" value="NAD(P)-binding Rossmann-fold domains"/>
    <property type="match status" value="1"/>
</dbReference>
<protein>
    <submittedName>
        <fullName evidence="2">SDR family oxidoreductase</fullName>
    </submittedName>
</protein>
<sequence length="224" mass="23961">MNIAQAVILVTAAGTMLGRTLAQHFALQGASVVITDTNESALNNTLTLCAAHTPNVYAHVMECQSIEANNALFDFVEHTNAQAPNIVVNLCTGFPNTDALEQTDSDTFVQQLAKATGSLLNLGKVAAERMKPHQQEGVIINIISDGQVGTLMGGDSASSIVAGFTKRWASELNPFNIRVGGIVPAPRVNYSDSHIAASQDELVRHTEYIVANDYFNGRVMSAEF</sequence>
<dbReference type="EMBL" id="CP047475">
    <property type="protein sequence ID" value="QIA63815.1"/>
    <property type="molecule type" value="Genomic_DNA"/>
</dbReference>
<accession>A0A7Z2YE78</accession>
<dbReference type="CDD" id="cd05233">
    <property type="entry name" value="SDR_c"/>
    <property type="match status" value="1"/>
</dbReference>
<evidence type="ECO:0000313" key="3">
    <source>
        <dbReference type="Proteomes" id="UP000464262"/>
    </source>
</evidence>
<organism evidence="2 3">
    <name type="scientific">Vibrio astriarenae</name>
    <dbReference type="NCBI Taxonomy" id="1481923"/>
    <lineage>
        <taxon>Bacteria</taxon>
        <taxon>Pseudomonadati</taxon>
        <taxon>Pseudomonadota</taxon>
        <taxon>Gammaproteobacteria</taxon>
        <taxon>Vibrionales</taxon>
        <taxon>Vibrionaceae</taxon>
        <taxon>Vibrio</taxon>
    </lineage>
</organism>
<reference evidence="2 3" key="1">
    <citation type="submission" date="2020-01" db="EMBL/GenBank/DDBJ databases">
        <title>Whole genome and functional gene identification of agarase of Vibrio HN897.</title>
        <authorList>
            <person name="Liu Y."/>
            <person name="Zhao Z."/>
        </authorList>
    </citation>
    <scope>NUCLEOTIDE SEQUENCE [LARGE SCALE GENOMIC DNA]</scope>
    <source>
        <strain evidence="2 3">HN897</strain>
    </source>
</reference>
<dbReference type="Gene3D" id="3.40.50.720">
    <property type="entry name" value="NAD(P)-binding Rossmann-like Domain"/>
    <property type="match status" value="1"/>
</dbReference>
<dbReference type="Pfam" id="PF00106">
    <property type="entry name" value="adh_short"/>
    <property type="match status" value="1"/>
</dbReference>
<proteinExistence type="predicted"/>
<dbReference type="PANTHER" id="PTHR43658">
    <property type="entry name" value="SHORT-CHAIN DEHYDROGENASE/REDUCTASE"/>
    <property type="match status" value="1"/>
</dbReference>
<dbReference type="NCBIfam" id="NF006464">
    <property type="entry name" value="PRK08862.1"/>
    <property type="match status" value="1"/>
</dbReference>
<dbReference type="AlphaFoldDB" id="A0A7Z2YE78"/>
<dbReference type="KEGG" id="vas:GT360_09905"/>
<evidence type="ECO:0000313" key="2">
    <source>
        <dbReference type="EMBL" id="QIA63815.1"/>
    </source>
</evidence>
<gene>
    <name evidence="2" type="ORF">GT360_09905</name>
</gene>